<keyword evidence="5" id="KW-1185">Reference proteome</keyword>
<organism evidence="4 5">
    <name type="scientific">Actinacidiphila alni</name>
    <dbReference type="NCBI Taxonomy" id="380248"/>
    <lineage>
        <taxon>Bacteria</taxon>
        <taxon>Bacillati</taxon>
        <taxon>Actinomycetota</taxon>
        <taxon>Actinomycetes</taxon>
        <taxon>Kitasatosporales</taxon>
        <taxon>Streptomycetaceae</taxon>
        <taxon>Actinacidiphila</taxon>
    </lineage>
</organism>
<dbReference type="InterPro" id="IPR036188">
    <property type="entry name" value="FAD/NAD-bd_sf"/>
</dbReference>
<protein>
    <submittedName>
        <fullName evidence="4">2-polyprenyl-6-methoxyphenol hydroxylase</fullName>
    </submittedName>
</protein>
<dbReference type="Gene3D" id="3.40.30.120">
    <property type="match status" value="1"/>
</dbReference>
<reference evidence="4 5" key="1">
    <citation type="submission" date="2016-10" db="EMBL/GenBank/DDBJ databases">
        <authorList>
            <person name="de Groot N.N."/>
        </authorList>
    </citation>
    <scope>NUCLEOTIDE SEQUENCE [LARGE SCALE GENOMIC DNA]</scope>
    <source>
        <strain evidence="4 5">CGMCC 4.3510</strain>
    </source>
</reference>
<dbReference type="STRING" id="380248.SAMN05216251_11625"/>
<dbReference type="GO" id="GO:0071949">
    <property type="term" value="F:FAD binding"/>
    <property type="evidence" value="ECO:0007669"/>
    <property type="project" value="InterPro"/>
</dbReference>
<dbReference type="InterPro" id="IPR050816">
    <property type="entry name" value="Flavin-dep_Halogenase_NPB"/>
</dbReference>
<evidence type="ECO:0000313" key="4">
    <source>
        <dbReference type="EMBL" id="SFF48883.1"/>
    </source>
</evidence>
<evidence type="ECO:0000313" key="5">
    <source>
        <dbReference type="Proteomes" id="UP000199323"/>
    </source>
</evidence>
<dbReference type="Proteomes" id="UP000199323">
    <property type="component" value="Unassembled WGS sequence"/>
</dbReference>
<dbReference type="AlphaFoldDB" id="A0A1I2J4U7"/>
<dbReference type="Gene3D" id="3.30.70.2450">
    <property type="match status" value="1"/>
</dbReference>
<gene>
    <name evidence="4" type="ORF">SAMN05216251_11625</name>
</gene>
<keyword evidence="1" id="KW-0560">Oxidoreductase</keyword>
<dbReference type="InterPro" id="IPR002938">
    <property type="entry name" value="FAD-bd"/>
</dbReference>
<evidence type="ECO:0000259" key="3">
    <source>
        <dbReference type="Pfam" id="PF01494"/>
    </source>
</evidence>
<name>A0A1I2J4U7_9ACTN</name>
<proteinExistence type="inferred from homology"/>
<dbReference type="Gene3D" id="3.50.50.60">
    <property type="entry name" value="FAD/NAD(P)-binding domain"/>
    <property type="match status" value="3"/>
</dbReference>
<feature type="domain" description="FAD-binding" evidence="3">
    <location>
        <begin position="3"/>
        <end position="333"/>
    </location>
</feature>
<feature type="domain" description="FAD-binding" evidence="3">
    <location>
        <begin position="553"/>
        <end position="740"/>
    </location>
</feature>
<dbReference type="PANTHER" id="PTHR43747">
    <property type="entry name" value="FAD-BINDING PROTEIN"/>
    <property type="match status" value="1"/>
</dbReference>
<evidence type="ECO:0000256" key="2">
    <source>
        <dbReference type="ARBA" id="ARBA00038396"/>
    </source>
</evidence>
<evidence type="ECO:0000256" key="1">
    <source>
        <dbReference type="ARBA" id="ARBA00023002"/>
    </source>
</evidence>
<accession>A0A1I2J4U7</accession>
<sequence>MTTDVIIVGAGPVGLMLAGELRLGGARVTVLERLAAPTTESRASTLHARTMELFDQRGLLETLGTPPNEPMGHFGGLPLDLSEPTTRYPGQWKVPQARVEELLAQWAGGLGAVIRREHELLGLTTGGAAGDEGVEVEVATPDGVTRLTAGWLVGCDGEESAVRRLGGFGFPGSDATKELLRCDVLGLDIPNRRFQRLPNGVAIAATRNGVTRVMVHEFGRDVRPRTAEPEYAEIAAVWARVTGEDITGGTPTWLNAFGNTTRQAAEYRRGRVLLAGDAAHRQMPVGGQALNLGLQDAANLGWKLAAEVTGRAPAGLLDSYHTERHAVGRRVLSNIEAQTVILFGPPETEAVRAATGELLTATSVVRGHLAGMISGLDIRYGDLGEDTDPGSDGELTGRRVPHVELVTADGPTSTTELLRPGRGVLLDLSGDPKRRGKVTKAAAGWADRIDVVPARLAAPGSPLDGQKTVLLRPDGHIAWATPRALDPVPALRRWYGEPAAPAAAQAPAAVPVEAAVPVKEPASVKEPAPVRAPAPVPVTTRPAGPVPDAEHTCDVLIVGSGLAGSVSAAILARQGKSVVLVDSGAHPRMAIGESMTPQVTEWLHILAVRFDLPELRHLLDHRSVARHLGPVHGRKQSFGFVRHESGQEPDPRETTMFAIPKALTQSSHLYRQDTDAYFFRVAAKYGARTRQNWRLSDLEFDDDGVTVTGQNGEVFRARYLIDGSGHRSLLADKLGLREQPARFKHHSRSLFTHYIGVTPFDEVSHHPESLRPPKHAPWSGGTLHHLIERGWFWIIPFNNRRGSLNPVTSVGLTMDERVYPRPRDISPEQEFARFLDRYPAVKRQFQGARRVREWVSTDRLQYSSNRSVGERWCLMSHAAGFLDPLFSRGLSNTFEVVFSLMTRLLPALDEDDFAVERFEYIDRLERGLLHYNDEIVNSSYISFSHFRLWNAVFRVWAGFATPGVMRLARARINYQLSGDPADLDELENAPYPGLWWPEPAVREIVDLTAETCEKYEAGLIDGDRAADIIFDKLGRCELLNPVFGWRGDEDNRLIAPTTAEMAKFMYWAVRKAPPQMRDLGSALLSGTVRAGVKGRKVL</sequence>
<dbReference type="Pfam" id="PF21274">
    <property type="entry name" value="Rng_hyd_C"/>
    <property type="match status" value="1"/>
</dbReference>
<dbReference type="PRINTS" id="PR00420">
    <property type="entry name" value="RNGMNOXGNASE"/>
</dbReference>
<dbReference type="SUPFAM" id="SSF51905">
    <property type="entry name" value="FAD/NAD(P)-binding domain"/>
    <property type="match status" value="2"/>
</dbReference>
<dbReference type="EMBL" id="FONG01000016">
    <property type="protein sequence ID" value="SFF48883.1"/>
    <property type="molecule type" value="Genomic_DNA"/>
</dbReference>
<comment type="similarity">
    <text evidence="2">Belongs to the flavin-dependent halogenase family. Bacterial tryptophan halogenase subfamily.</text>
</comment>
<dbReference type="RefSeq" id="WP_245796280.1">
    <property type="nucleotide sequence ID" value="NZ_FONG01000016.1"/>
</dbReference>
<dbReference type="Pfam" id="PF01494">
    <property type="entry name" value="FAD_binding_3"/>
    <property type="match status" value="2"/>
</dbReference>
<dbReference type="PANTHER" id="PTHR43747:SF5">
    <property type="entry name" value="FAD-BINDING DOMAIN-CONTAINING PROTEIN"/>
    <property type="match status" value="1"/>
</dbReference>